<dbReference type="Gene3D" id="3.40.50.720">
    <property type="entry name" value="NAD(P)-binding Rossmann-like Domain"/>
    <property type="match status" value="1"/>
</dbReference>
<proteinExistence type="inferred from homology"/>
<dbReference type="PANTHER" id="PTHR42760:SF115">
    <property type="entry name" value="3-OXOACYL-[ACYL-CARRIER-PROTEIN] REDUCTASE FABG"/>
    <property type="match status" value="1"/>
</dbReference>
<dbReference type="Pfam" id="PF13561">
    <property type="entry name" value="adh_short_C2"/>
    <property type="match status" value="1"/>
</dbReference>
<name>A0A1H5SVD7_XYLRU</name>
<dbReference type="PROSITE" id="PS00061">
    <property type="entry name" value="ADH_SHORT"/>
    <property type="match status" value="1"/>
</dbReference>
<evidence type="ECO:0000313" key="3">
    <source>
        <dbReference type="EMBL" id="SEF54480.1"/>
    </source>
</evidence>
<dbReference type="AlphaFoldDB" id="A0A1H5SVD7"/>
<dbReference type="GO" id="GO:0016616">
    <property type="term" value="F:oxidoreductase activity, acting on the CH-OH group of donors, NAD or NADP as acceptor"/>
    <property type="evidence" value="ECO:0007669"/>
    <property type="project" value="TreeGrafter"/>
</dbReference>
<evidence type="ECO:0000313" key="4">
    <source>
        <dbReference type="Proteomes" id="UP000236735"/>
    </source>
</evidence>
<dbReference type="SUPFAM" id="SSF51735">
    <property type="entry name" value="NAD(P)-binding Rossmann-fold domains"/>
    <property type="match status" value="1"/>
</dbReference>
<organism evidence="3 4">
    <name type="scientific">Xylanibacter ruminicola</name>
    <name type="common">Prevotella ruminicola</name>
    <dbReference type="NCBI Taxonomy" id="839"/>
    <lineage>
        <taxon>Bacteria</taxon>
        <taxon>Pseudomonadati</taxon>
        <taxon>Bacteroidota</taxon>
        <taxon>Bacteroidia</taxon>
        <taxon>Bacteroidales</taxon>
        <taxon>Prevotellaceae</taxon>
        <taxon>Xylanibacter</taxon>
    </lineage>
</organism>
<evidence type="ECO:0000256" key="1">
    <source>
        <dbReference type="ARBA" id="ARBA00006484"/>
    </source>
</evidence>
<dbReference type="InterPro" id="IPR002347">
    <property type="entry name" value="SDR_fam"/>
</dbReference>
<keyword evidence="2" id="KW-0560">Oxidoreductase</keyword>
<dbReference type="InterPro" id="IPR036291">
    <property type="entry name" value="NAD(P)-bd_dom_sf"/>
</dbReference>
<sequence>MANLFSLEGKNAWITGASYGIGFNIAKAFVAAGIKNIIFNDINEAALQRGLDNYKEAGIDNVKGYVCDVTDENAVKALVEKIHAEVGQIDILVNNAGIIKRIPMHEMKRAEFQQVIDVDLVAPYIVSSAVIPEMMERREGKIINICSMMSELGRETVSAYAAAKGGLKMLTRNICSEYGEYNIQCNGIGPGYIATPQTAPLRERQPDGSRHPFDSFICAKTPAGRWLDPSELGGPAVFLASHASDAVNGHVLYVDGGILAYIGKQPK</sequence>
<dbReference type="PRINTS" id="PR00080">
    <property type="entry name" value="SDRFAMILY"/>
</dbReference>
<dbReference type="Proteomes" id="UP000236735">
    <property type="component" value="Unassembled WGS sequence"/>
</dbReference>
<dbReference type="InterPro" id="IPR020904">
    <property type="entry name" value="Sc_DH/Rdtase_CS"/>
</dbReference>
<dbReference type="RefSeq" id="WP_036910529.1">
    <property type="nucleotide sequence ID" value="NZ_FNUV01000002.1"/>
</dbReference>
<comment type="similarity">
    <text evidence="1">Belongs to the short-chain dehydrogenases/reductases (SDR) family.</text>
</comment>
<dbReference type="PANTHER" id="PTHR42760">
    <property type="entry name" value="SHORT-CHAIN DEHYDROGENASES/REDUCTASES FAMILY MEMBER"/>
    <property type="match status" value="1"/>
</dbReference>
<accession>A0A1H5SVD7</accession>
<protein>
    <submittedName>
        <fullName evidence="3">Gluconate 5-dehydrogenase</fullName>
    </submittedName>
</protein>
<dbReference type="EMBL" id="FNUV01000002">
    <property type="protein sequence ID" value="SEF54480.1"/>
    <property type="molecule type" value="Genomic_DNA"/>
</dbReference>
<reference evidence="3 4" key="1">
    <citation type="submission" date="2016-10" db="EMBL/GenBank/DDBJ databases">
        <authorList>
            <person name="de Groot N.N."/>
        </authorList>
    </citation>
    <scope>NUCLEOTIDE SEQUENCE [LARGE SCALE GENOMIC DNA]</scope>
    <source>
        <strain evidence="3 4">AR32</strain>
    </source>
</reference>
<dbReference type="CDD" id="cd05347">
    <property type="entry name" value="Ga5DH-like_SDR_c"/>
    <property type="match status" value="1"/>
</dbReference>
<dbReference type="PRINTS" id="PR00081">
    <property type="entry name" value="GDHRDH"/>
</dbReference>
<dbReference type="FunFam" id="3.40.50.720:FF:000084">
    <property type="entry name" value="Short-chain dehydrogenase reductase"/>
    <property type="match status" value="1"/>
</dbReference>
<evidence type="ECO:0000256" key="2">
    <source>
        <dbReference type="ARBA" id="ARBA00023002"/>
    </source>
</evidence>
<dbReference type="NCBIfam" id="NF005488">
    <property type="entry name" value="PRK07097.1"/>
    <property type="match status" value="1"/>
</dbReference>
<gene>
    <name evidence="3" type="ORF">SAMN05216354_0716</name>
</gene>